<proteinExistence type="predicted"/>
<dbReference type="AlphaFoldDB" id="A0AAN7VZP5"/>
<accession>A0AAN7VZP5</accession>
<feature type="region of interest" description="Disordered" evidence="1">
    <location>
        <begin position="170"/>
        <end position="190"/>
    </location>
</feature>
<protein>
    <submittedName>
        <fullName evidence="2">Uncharacterized protein</fullName>
    </submittedName>
</protein>
<feature type="compositionally biased region" description="Basic and acidic residues" evidence="1">
    <location>
        <begin position="311"/>
        <end position="324"/>
    </location>
</feature>
<name>A0AAN7VZP5_9PEZI</name>
<feature type="compositionally biased region" description="Basic and acidic residues" evidence="1">
    <location>
        <begin position="408"/>
        <end position="423"/>
    </location>
</feature>
<dbReference type="EMBL" id="JAVRQU010000012">
    <property type="protein sequence ID" value="KAK5696628.1"/>
    <property type="molecule type" value="Genomic_DNA"/>
</dbReference>
<feature type="region of interest" description="Disordered" evidence="1">
    <location>
        <begin position="207"/>
        <end position="330"/>
    </location>
</feature>
<dbReference type="Proteomes" id="UP001310594">
    <property type="component" value="Unassembled WGS sequence"/>
</dbReference>
<comment type="caution">
    <text evidence="2">The sequence shown here is derived from an EMBL/GenBank/DDBJ whole genome shotgun (WGS) entry which is preliminary data.</text>
</comment>
<dbReference type="InterPro" id="IPR004354">
    <property type="entry name" value="Meiotic_Rec114"/>
</dbReference>
<feature type="compositionally biased region" description="Polar residues" evidence="1">
    <location>
        <begin position="286"/>
        <end position="310"/>
    </location>
</feature>
<dbReference type="GO" id="GO:0007131">
    <property type="term" value="P:reciprocal meiotic recombination"/>
    <property type="evidence" value="ECO:0007669"/>
    <property type="project" value="InterPro"/>
</dbReference>
<reference evidence="2" key="1">
    <citation type="submission" date="2023-08" db="EMBL/GenBank/DDBJ databases">
        <title>Black Yeasts Isolated from many extreme environments.</title>
        <authorList>
            <person name="Coleine C."/>
            <person name="Stajich J.E."/>
            <person name="Selbmann L."/>
        </authorList>
    </citation>
    <scope>NUCLEOTIDE SEQUENCE</scope>
    <source>
        <strain evidence="2">CCFEE 5810</strain>
    </source>
</reference>
<feature type="compositionally biased region" description="Polar residues" evidence="1">
    <location>
        <begin position="170"/>
        <end position="179"/>
    </location>
</feature>
<feature type="compositionally biased region" description="Polar residues" evidence="1">
    <location>
        <begin position="243"/>
        <end position="256"/>
    </location>
</feature>
<evidence type="ECO:0000313" key="2">
    <source>
        <dbReference type="EMBL" id="KAK5696628.1"/>
    </source>
</evidence>
<dbReference type="Pfam" id="PF03525">
    <property type="entry name" value="Meiotic_rec114"/>
    <property type="match status" value="1"/>
</dbReference>
<organism evidence="2 3">
    <name type="scientific">Elasticomyces elasticus</name>
    <dbReference type="NCBI Taxonomy" id="574655"/>
    <lineage>
        <taxon>Eukaryota</taxon>
        <taxon>Fungi</taxon>
        <taxon>Dikarya</taxon>
        <taxon>Ascomycota</taxon>
        <taxon>Pezizomycotina</taxon>
        <taxon>Dothideomycetes</taxon>
        <taxon>Dothideomycetidae</taxon>
        <taxon>Mycosphaerellales</taxon>
        <taxon>Teratosphaeriaceae</taxon>
        <taxon>Elasticomyces</taxon>
    </lineage>
</organism>
<feature type="region of interest" description="Disordered" evidence="1">
    <location>
        <begin position="539"/>
        <end position="579"/>
    </location>
</feature>
<evidence type="ECO:0000256" key="1">
    <source>
        <dbReference type="SAM" id="MobiDB-lite"/>
    </source>
</evidence>
<sequence>MATDLCLPLLKYSFAVGAREDKTIPWNHIQADDIYVVVSGNKDAHNPDEKLDLRVVQGVRVLDSIDISQLIDQAIQTRRSLEEHGIAPHIEQLPIFGMTKDALLALRYTPADKRTRRLQLRLENASHTQCIVSSFKTRGMEFQNQRPNTARQNTANRTVTATDRERLLTATSSTSSPHFQSGGYRTDSLHGAPVRVDDLRTLPRLPTARAAQESSTTIPTYEYAPATQSQDIGSLPRLPLARPQQSSSYTNMSNEHTPAVHSQEMPPPPFLSRDGLAAPREVVPTRPTTSQIYRSSTTPHHPSFYDTQEAPSRRPSDPTGERPRSTSHIANLATIREAVEAEATPPRMAMMEMPPTSLLPALSTGLFSSGTPESGALMSQLSDGGRPQTGRPSTSATSIPMNYDDSELPPRRELPFKRPDSARSSRPGTSAMSLPPLPKPKLRQEGSGSGSPLRADSHSPEKGIVISRPGTASPLKRAYNSAEDEVERAQTSMGLGSKACITTTGDTLESPTKKARIAETAVSNTTAPRKTSAMDALLASRRPLADRSPNNTSRVRRTDSLADAPHEIESPPHKSHNATDAYERTSNALQRSAIANRDLSTAELGAVGLGEYAMQSREDRESVLEQFMMERLEDPAFATLCEDVEGCWRGRILLGL</sequence>
<feature type="compositionally biased region" description="Polar residues" evidence="1">
    <location>
        <begin position="390"/>
        <end position="400"/>
    </location>
</feature>
<gene>
    <name evidence="2" type="ORF">LTR97_007932</name>
</gene>
<feature type="compositionally biased region" description="Polar residues" evidence="1">
    <location>
        <begin position="365"/>
        <end position="382"/>
    </location>
</feature>
<evidence type="ECO:0000313" key="3">
    <source>
        <dbReference type="Proteomes" id="UP001310594"/>
    </source>
</evidence>
<feature type="region of interest" description="Disordered" evidence="1">
    <location>
        <begin position="361"/>
        <end position="476"/>
    </location>
</feature>
<feature type="compositionally biased region" description="Basic and acidic residues" evidence="1">
    <location>
        <begin position="556"/>
        <end position="572"/>
    </location>
</feature>